<evidence type="ECO:0000256" key="4">
    <source>
        <dbReference type="ARBA" id="ARBA00013858"/>
    </source>
</evidence>
<dbReference type="InterPro" id="IPR003448">
    <property type="entry name" value="Mopterin_biosynth_MoaE"/>
</dbReference>
<comment type="catalytic activity">
    <reaction evidence="11">
        <text>2 [molybdopterin-synthase sulfur-carrier protein]-C-terminal-Gly-aminoethanethioate + cyclic pyranopterin phosphate + H2O = molybdopterin + 2 [molybdopterin-synthase sulfur-carrier protein]-C-terminal Gly-Gly + 2 H(+)</text>
        <dbReference type="Rhea" id="RHEA:26333"/>
        <dbReference type="Rhea" id="RHEA-COMP:12202"/>
        <dbReference type="Rhea" id="RHEA-COMP:19907"/>
        <dbReference type="ChEBI" id="CHEBI:15377"/>
        <dbReference type="ChEBI" id="CHEBI:15378"/>
        <dbReference type="ChEBI" id="CHEBI:58698"/>
        <dbReference type="ChEBI" id="CHEBI:59648"/>
        <dbReference type="ChEBI" id="CHEBI:90778"/>
        <dbReference type="ChEBI" id="CHEBI:232372"/>
        <dbReference type="EC" id="2.8.1.12"/>
    </reaction>
</comment>
<dbReference type="Proteomes" id="UP000285961">
    <property type="component" value="Unassembled WGS sequence"/>
</dbReference>
<organism evidence="12 13">
    <name type="scientific">Candidatus Abyssobacteria bacterium SURF_17</name>
    <dbReference type="NCBI Taxonomy" id="2093361"/>
    <lineage>
        <taxon>Bacteria</taxon>
        <taxon>Pseudomonadati</taxon>
        <taxon>Candidatus Hydrogenedentota</taxon>
        <taxon>Candidatus Abyssobacteria</taxon>
    </lineage>
</organism>
<evidence type="ECO:0000256" key="1">
    <source>
        <dbReference type="ARBA" id="ARBA00005046"/>
    </source>
</evidence>
<comment type="similarity">
    <text evidence="2">Belongs to the MoaE family.</text>
</comment>
<sequence length="130" mass="14550">MIEITDKALDPRAVYDRLSHEAAGSVVVHIGVVKPVAQGRRTRGIRFAPKGDLAGELRSMEADLRSKWKLTDALLFRRVGELAVGDIILISAVSAPDREAAFDACREAVERFKRLECMQKQELYEESETH</sequence>
<protein>
    <recommendedName>
        <fullName evidence="4">Molybdopterin synthase catalytic subunit</fullName>
        <ecNumber evidence="3">2.8.1.12</ecNumber>
    </recommendedName>
    <alternativeName>
        <fullName evidence="9">MPT synthase subunit 2</fullName>
    </alternativeName>
    <alternativeName>
        <fullName evidence="7">Molybdenum cofactor biosynthesis protein E</fullName>
    </alternativeName>
    <alternativeName>
        <fullName evidence="8">Molybdopterin-converting factor large subunit</fullName>
    </alternativeName>
    <alternativeName>
        <fullName evidence="10">Molybdopterin-converting factor subunit 2</fullName>
    </alternativeName>
</protein>
<dbReference type="InterPro" id="IPR036563">
    <property type="entry name" value="MoaE_sf"/>
</dbReference>
<dbReference type="SUPFAM" id="SSF54690">
    <property type="entry name" value="Molybdopterin synthase subunit MoaE"/>
    <property type="match status" value="1"/>
</dbReference>
<evidence type="ECO:0000256" key="6">
    <source>
        <dbReference type="ARBA" id="ARBA00026066"/>
    </source>
</evidence>
<evidence type="ECO:0000256" key="5">
    <source>
        <dbReference type="ARBA" id="ARBA00023150"/>
    </source>
</evidence>
<dbReference type="GO" id="GO:0006777">
    <property type="term" value="P:Mo-molybdopterin cofactor biosynthetic process"/>
    <property type="evidence" value="ECO:0007669"/>
    <property type="project" value="UniProtKB-KW"/>
</dbReference>
<comment type="subunit">
    <text evidence="6">Heterotetramer of 2 MoaD subunits and 2 MoaE subunits. Also stable as homodimer. The enzyme changes between these two forms during catalysis.</text>
</comment>
<name>A0A419EXK4_9BACT</name>
<dbReference type="Pfam" id="PF02391">
    <property type="entry name" value="MoaE"/>
    <property type="match status" value="1"/>
</dbReference>
<evidence type="ECO:0000256" key="11">
    <source>
        <dbReference type="ARBA" id="ARBA00049878"/>
    </source>
</evidence>
<evidence type="ECO:0000256" key="9">
    <source>
        <dbReference type="ARBA" id="ARBA00030781"/>
    </source>
</evidence>
<keyword evidence="5" id="KW-0501">Molybdenum cofactor biosynthesis</keyword>
<evidence type="ECO:0000256" key="7">
    <source>
        <dbReference type="ARBA" id="ARBA00029745"/>
    </source>
</evidence>
<accession>A0A419EXK4</accession>
<dbReference type="AlphaFoldDB" id="A0A419EXK4"/>
<dbReference type="Gene3D" id="3.90.1170.40">
    <property type="entry name" value="Molybdopterin biosynthesis MoaE subunit"/>
    <property type="match status" value="1"/>
</dbReference>
<evidence type="ECO:0000313" key="13">
    <source>
        <dbReference type="Proteomes" id="UP000285961"/>
    </source>
</evidence>
<dbReference type="GO" id="GO:0030366">
    <property type="term" value="F:molybdopterin synthase activity"/>
    <property type="evidence" value="ECO:0007669"/>
    <property type="project" value="UniProtKB-EC"/>
</dbReference>
<dbReference type="PANTHER" id="PTHR23404">
    <property type="entry name" value="MOLYBDOPTERIN SYNTHASE RELATED"/>
    <property type="match status" value="1"/>
</dbReference>
<gene>
    <name evidence="12" type="ORF">C4532_10510</name>
</gene>
<dbReference type="EMBL" id="QZKI01000079">
    <property type="protein sequence ID" value="RJP69702.1"/>
    <property type="molecule type" value="Genomic_DNA"/>
</dbReference>
<proteinExistence type="inferred from homology"/>
<comment type="caution">
    <text evidence="12">The sequence shown here is derived from an EMBL/GenBank/DDBJ whole genome shotgun (WGS) entry which is preliminary data.</text>
</comment>
<evidence type="ECO:0000256" key="3">
    <source>
        <dbReference type="ARBA" id="ARBA00011950"/>
    </source>
</evidence>
<dbReference type="EC" id="2.8.1.12" evidence="3"/>
<evidence type="ECO:0000256" key="2">
    <source>
        <dbReference type="ARBA" id="ARBA00005426"/>
    </source>
</evidence>
<comment type="pathway">
    <text evidence="1">Cofactor biosynthesis; molybdopterin biosynthesis.</text>
</comment>
<reference evidence="12 13" key="1">
    <citation type="journal article" date="2017" name="ISME J.">
        <title>Energy and carbon metabolisms in a deep terrestrial subsurface fluid microbial community.</title>
        <authorList>
            <person name="Momper L."/>
            <person name="Jungbluth S.P."/>
            <person name="Lee M.D."/>
            <person name="Amend J.P."/>
        </authorList>
    </citation>
    <scope>NUCLEOTIDE SEQUENCE [LARGE SCALE GENOMIC DNA]</scope>
    <source>
        <strain evidence="12">SURF_17</strain>
    </source>
</reference>
<evidence type="ECO:0000256" key="8">
    <source>
        <dbReference type="ARBA" id="ARBA00030407"/>
    </source>
</evidence>
<evidence type="ECO:0000256" key="10">
    <source>
        <dbReference type="ARBA" id="ARBA00032474"/>
    </source>
</evidence>
<evidence type="ECO:0000313" key="12">
    <source>
        <dbReference type="EMBL" id="RJP69702.1"/>
    </source>
</evidence>